<dbReference type="EMBL" id="CP073633">
    <property type="protein sequence ID" value="WHQ67678.1"/>
    <property type="molecule type" value="Genomic_DNA"/>
</dbReference>
<evidence type="ECO:0000256" key="1">
    <source>
        <dbReference type="SAM" id="MobiDB-lite"/>
    </source>
</evidence>
<accession>A0AAX3W965</accession>
<feature type="region of interest" description="Disordered" evidence="1">
    <location>
        <begin position="61"/>
        <end position="96"/>
    </location>
</feature>
<organism evidence="3 4">
    <name type="scientific">Methylorubrum extorquens</name>
    <name type="common">Methylobacterium dichloromethanicum</name>
    <name type="synonym">Methylobacterium extorquens</name>
    <dbReference type="NCBI Taxonomy" id="408"/>
    <lineage>
        <taxon>Bacteria</taxon>
        <taxon>Pseudomonadati</taxon>
        <taxon>Pseudomonadota</taxon>
        <taxon>Alphaproteobacteria</taxon>
        <taxon>Hyphomicrobiales</taxon>
        <taxon>Methylobacteriaceae</taxon>
        <taxon>Methylorubrum</taxon>
    </lineage>
</organism>
<gene>
    <name evidence="3" type="ORF">KEC54_14830</name>
</gene>
<proteinExistence type="predicted"/>
<name>A0AAX3W965_METEX</name>
<dbReference type="AlphaFoldDB" id="A0AAX3W965"/>
<feature type="signal peptide" evidence="2">
    <location>
        <begin position="1"/>
        <end position="23"/>
    </location>
</feature>
<feature type="chain" id="PRO_5043769118" evidence="2">
    <location>
        <begin position="24"/>
        <end position="96"/>
    </location>
</feature>
<keyword evidence="2" id="KW-0732">Signal</keyword>
<evidence type="ECO:0000313" key="4">
    <source>
        <dbReference type="Proteomes" id="UP001223720"/>
    </source>
</evidence>
<feature type="compositionally biased region" description="Gly residues" evidence="1">
    <location>
        <begin position="85"/>
        <end position="96"/>
    </location>
</feature>
<sequence length="96" mass="9173">MHRIAFTVTILSCIGSGAAVAQAGPPGLPVGPFPPGTIIQRQTNTTGNTVDYIIAPGATGADTITTNSAAGGNAGQPERAIPQGSAGGGSGGGSSR</sequence>
<evidence type="ECO:0000313" key="3">
    <source>
        <dbReference type="EMBL" id="WHQ67678.1"/>
    </source>
</evidence>
<protein>
    <submittedName>
        <fullName evidence="3">Uncharacterized protein</fullName>
    </submittedName>
</protein>
<dbReference type="RefSeq" id="WP_056118598.1">
    <property type="nucleotide sequence ID" value="NZ_CP073633.1"/>
</dbReference>
<evidence type="ECO:0000256" key="2">
    <source>
        <dbReference type="SAM" id="SignalP"/>
    </source>
</evidence>
<reference evidence="3" key="1">
    <citation type="journal article" date="2022" name="Biotechnol. Bioprocess Eng.">
        <title>Pan-genome Analysis Reveals Comparative Genomic Features of Central Metabolic Pathways in Methylorubrum extorquens.</title>
        <authorList>
            <person name="Lee G.M."/>
            <person name="Scott-Nevros Z.K."/>
            <person name="Lee S.-M."/>
            <person name="Kim D."/>
        </authorList>
    </citation>
    <scope>NUCLEOTIDE SEQUENCE</scope>
    <source>
        <strain evidence="3">ATCC 55366</strain>
    </source>
</reference>
<dbReference type="Proteomes" id="UP001223720">
    <property type="component" value="Chromosome"/>
</dbReference>